<gene>
    <name evidence="3" type="ORF">ANCCAN_15967</name>
</gene>
<comment type="caution">
    <text evidence="3">The sequence shown here is derived from an EMBL/GenBank/DDBJ whole genome shotgun (WGS) entry which is preliminary data.</text>
</comment>
<dbReference type="STRING" id="29170.A0A368G4C0"/>
<dbReference type="AlphaFoldDB" id="A0A368G4C0"/>
<feature type="transmembrane region" description="Helical" evidence="1">
    <location>
        <begin position="47"/>
        <end position="67"/>
    </location>
</feature>
<evidence type="ECO:0000259" key="2">
    <source>
        <dbReference type="Pfam" id="PF02932"/>
    </source>
</evidence>
<keyword evidence="1" id="KW-0472">Membrane</keyword>
<name>A0A368G4C0_ANCCA</name>
<evidence type="ECO:0000313" key="3">
    <source>
        <dbReference type="EMBL" id="RCN38129.1"/>
    </source>
</evidence>
<accession>A0A368G4C0</accession>
<evidence type="ECO:0000313" key="4">
    <source>
        <dbReference type="Proteomes" id="UP000252519"/>
    </source>
</evidence>
<dbReference type="InterPro" id="IPR006029">
    <property type="entry name" value="Neurotrans-gated_channel_TM"/>
</dbReference>
<dbReference type="SUPFAM" id="SSF90112">
    <property type="entry name" value="Neurotransmitter-gated ion-channel transmembrane pore"/>
    <property type="match status" value="1"/>
</dbReference>
<dbReference type="GO" id="GO:0006811">
    <property type="term" value="P:monoatomic ion transport"/>
    <property type="evidence" value="ECO:0007669"/>
    <property type="project" value="InterPro"/>
</dbReference>
<reference evidence="3 4" key="1">
    <citation type="submission" date="2014-10" db="EMBL/GenBank/DDBJ databases">
        <title>Draft genome of the hookworm Ancylostoma caninum.</title>
        <authorList>
            <person name="Mitreva M."/>
        </authorList>
    </citation>
    <scope>NUCLEOTIDE SEQUENCE [LARGE SCALE GENOMIC DNA]</scope>
    <source>
        <strain evidence="3 4">Baltimore</strain>
    </source>
</reference>
<dbReference type="GO" id="GO:0016020">
    <property type="term" value="C:membrane"/>
    <property type="evidence" value="ECO:0007669"/>
    <property type="project" value="InterPro"/>
</dbReference>
<feature type="domain" description="Neurotransmitter-gated ion-channel transmembrane" evidence="2">
    <location>
        <begin position="20"/>
        <end position="64"/>
    </location>
</feature>
<dbReference type="Pfam" id="PF02932">
    <property type="entry name" value="Neur_chan_memb"/>
    <property type="match status" value="1"/>
</dbReference>
<dbReference type="InterPro" id="IPR038050">
    <property type="entry name" value="Neuro_actylchol_rec"/>
</dbReference>
<dbReference type="OrthoDB" id="5864977at2759"/>
<protein>
    <recommendedName>
        <fullName evidence="2">Neurotransmitter-gated ion-channel transmembrane domain-containing protein</fullName>
    </recommendedName>
</protein>
<keyword evidence="1" id="KW-1133">Transmembrane helix</keyword>
<dbReference type="Gene3D" id="1.20.58.390">
    <property type="entry name" value="Neurotransmitter-gated ion-channel transmembrane domain"/>
    <property type="match status" value="1"/>
</dbReference>
<keyword evidence="4" id="KW-1185">Reference proteome</keyword>
<dbReference type="InterPro" id="IPR036719">
    <property type="entry name" value="Neuro-gated_channel_TM_sf"/>
</dbReference>
<proteinExistence type="predicted"/>
<dbReference type="Proteomes" id="UP000252519">
    <property type="component" value="Unassembled WGS sequence"/>
</dbReference>
<sequence>MHKNTNHIVKPTVQGIHPCSLERLDEEERESDMQADWKFTAMVIDRFSLFLFTILIGATTALVFLSTPRLFMASPVF</sequence>
<dbReference type="EMBL" id="JOJR01000421">
    <property type="protein sequence ID" value="RCN38129.1"/>
    <property type="molecule type" value="Genomic_DNA"/>
</dbReference>
<keyword evidence="1" id="KW-0812">Transmembrane</keyword>
<evidence type="ECO:0000256" key="1">
    <source>
        <dbReference type="SAM" id="Phobius"/>
    </source>
</evidence>
<organism evidence="3 4">
    <name type="scientific">Ancylostoma caninum</name>
    <name type="common">Dog hookworm</name>
    <dbReference type="NCBI Taxonomy" id="29170"/>
    <lineage>
        <taxon>Eukaryota</taxon>
        <taxon>Metazoa</taxon>
        <taxon>Ecdysozoa</taxon>
        <taxon>Nematoda</taxon>
        <taxon>Chromadorea</taxon>
        <taxon>Rhabditida</taxon>
        <taxon>Rhabditina</taxon>
        <taxon>Rhabditomorpha</taxon>
        <taxon>Strongyloidea</taxon>
        <taxon>Ancylostomatidae</taxon>
        <taxon>Ancylostomatinae</taxon>
        <taxon>Ancylostoma</taxon>
    </lineage>
</organism>